<organism evidence="2 3">
    <name type="scientific">Jimgerdemannia flammicorona</name>
    <dbReference type="NCBI Taxonomy" id="994334"/>
    <lineage>
        <taxon>Eukaryota</taxon>
        <taxon>Fungi</taxon>
        <taxon>Fungi incertae sedis</taxon>
        <taxon>Mucoromycota</taxon>
        <taxon>Mucoromycotina</taxon>
        <taxon>Endogonomycetes</taxon>
        <taxon>Endogonales</taxon>
        <taxon>Endogonaceae</taxon>
        <taxon>Jimgerdemannia</taxon>
    </lineage>
</organism>
<dbReference type="OrthoDB" id="438440at2759"/>
<dbReference type="InterPro" id="IPR029058">
    <property type="entry name" value="AB_hydrolase_fold"/>
</dbReference>
<dbReference type="InterPro" id="IPR002921">
    <property type="entry name" value="Fungal_lipase-type"/>
</dbReference>
<gene>
    <name evidence="2" type="ORF">BC936DRAFT_149240</name>
</gene>
<dbReference type="PANTHER" id="PTHR45856:SF24">
    <property type="entry name" value="FUNGAL LIPASE-LIKE DOMAIN-CONTAINING PROTEIN"/>
    <property type="match status" value="1"/>
</dbReference>
<evidence type="ECO:0000313" key="3">
    <source>
        <dbReference type="Proteomes" id="UP000268093"/>
    </source>
</evidence>
<dbReference type="Proteomes" id="UP000268093">
    <property type="component" value="Unassembled WGS sequence"/>
</dbReference>
<feature type="domain" description="Fungal lipase-type" evidence="1">
    <location>
        <begin position="141"/>
        <end position="212"/>
    </location>
</feature>
<dbReference type="InterPro" id="IPR051218">
    <property type="entry name" value="Sec_MonoDiacylglyc_Lipase"/>
</dbReference>
<dbReference type="EMBL" id="RBNI01008656">
    <property type="protein sequence ID" value="RUP44595.1"/>
    <property type="molecule type" value="Genomic_DNA"/>
</dbReference>
<dbReference type="Gene3D" id="3.40.50.1820">
    <property type="entry name" value="alpha/beta hydrolase"/>
    <property type="match status" value="1"/>
</dbReference>
<dbReference type="SUPFAM" id="SSF53474">
    <property type="entry name" value="alpha/beta-Hydrolases"/>
    <property type="match status" value="1"/>
</dbReference>
<dbReference type="AlphaFoldDB" id="A0A433D181"/>
<proteinExistence type="predicted"/>
<name>A0A433D181_9FUNG</name>
<sequence length="782" mass="87354">MTKTVLDLCFGKLGSFYGFCVSKTHPLTEKLPANSLFPMKKSSMSTWHTILPTNHINFAAAESTYSLEVFTNAAMMSRLAYEDNPIETFEKQRVRCATSLVVVKVIEPQPVHDGKTSEVRQRMLMGIARRVGAEEPTIYFAFRGTDNCLANCSIIETFAGNLGAHVHKGFYDQAKTVPVDIIYLCLEKYPCVITGHSLGGAISTLIGLDTQLTLSAFRFINAWESCETRAPQTGDDQTADQAAEQKTCRLSAHSQSPSINFINNMYRNKNPLVVITFGAPLVACHQLAMKASKEVFHNVLISGDPVMVLLNILPELLQKLNNEYRSKVIDLLQEFLKAAAIIHAPLAVVLKTAIDAFRELIKRAKMVSGVDRILEPFGIYYLYYQTDGVLSIPQSQTPFLSFFSHHLEDPATFLERLNSELLEHHSIQNYVDIFTKSNKLPQQFDQRTFAPDSNNIQHIRQLLDRLIYPSSIDIIANASLIEANETDRRSYLQVDVKFPSIMPERLFAVVYAQPKGDSKKSDYAVKVEYRRRINIDDLIVQTSVIVLIPVNNLSLIQRCDQLVLVTLFGDIVKVDMVMHYAGFIGTLKETTSQLLMKTLLRVILVNQGDISMAYTNAIQTAGDDNPIQALVTEPNNGNIRKIQDLFDELLAVTRFDLLQHVLGDVVEHVRSEMGFSSSSVSDDAIRDMPQTFATTPSSFQASPSRIFESVENEPGASIFDIIRRSDHRCNSTQPRHSGMELAAADAPFPLSGASVLHKQGRCHCELDIAVDCGPRAHPKNFE</sequence>
<evidence type="ECO:0000313" key="2">
    <source>
        <dbReference type="EMBL" id="RUP44595.1"/>
    </source>
</evidence>
<reference evidence="2 3" key="1">
    <citation type="journal article" date="2018" name="New Phytol.">
        <title>Phylogenomics of Endogonaceae and evolution of mycorrhizas within Mucoromycota.</title>
        <authorList>
            <person name="Chang Y."/>
            <person name="Desiro A."/>
            <person name="Na H."/>
            <person name="Sandor L."/>
            <person name="Lipzen A."/>
            <person name="Clum A."/>
            <person name="Barry K."/>
            <person name="Grigoriev I.V."/>
            <person name="Martin F.M."/>
            <person name="Stajich J.E."/>
            <person name="Smith M.E."/>
            <person name="Bonito G."/>
            <person name="Spatafora J.W."/>
        </authorList>
    </citation>
    <scope>NUCLEOTIDE SEQUENCE [LARGE SCALE GENOMIC DNA]</scope>
    <source>
        <strain evidence="2 3">GMNB39</strain>
    </source>
</reference>
<evidence type="ECO:0000259" key="1">
    <source>
        <dbReference type="Pfam" id="PF01764"/>
    </source>
</evidence>
<protein>
    <recommendedName>
        <fullName evidence="1">Fungal lipase-type domain-containing protein</fullName>
    </recommendedName>
</protein>
<keyword evidence="3" id="KW-1185">Reference proteome</keyword>
<dbReference type="PANTHER" id="PTHR45856">
    <property type="entry name" value="ALPHA/BETA-HYDROLASES SUPERFAMILY PROTEIN"/>
    <property type="match status" value="1"/>
</dbReference>
<accession>A0A433D181</accession>
<comment type="caution">
    <text evidence="2">The sequence shown here is derived from an EMBL/GenBank/DDBJ whole genome shotgun (WGS) entry which is preliminary data.</text>
</comment>
<dbReference type="GO" id="GO:0006629">
    <property type="term" value="P:lipid metabolic process"/>
    <property type="evidence" value="ECO:0007669"/>
    <property type="project" value="InterPro"/>
</dbReference>
<dbReference type="Pfam" id="PF01764">
    <property type="entry name" value="Lipase_3"/>
    <property type="match status" value="1"/>
</dbReference>